<evidence type="ECO:0000313" key="9">
    <source>
        <dbReference type="Proteomes" id="UP000078544"/>
    </source>
</evidence>
<comment type="similarity">
    <text evidence="5">Belongs to the palH/RIM21 family.</text>
</comment>
<dbReference type="Pfam" id="PF08733">
    <property type="entry name" value="PalH"/>
    <property type="match status" value="1"/>
</dbReference>
<evidence type="ECO:0000256" key="7">
    <source>
        <dbReference type="SAM" id="Phobius"/>
    </source>
</evidence>
<dbReference type="InterPro" id="IPR014844">
    <property type="entry name" value="PalH"/>
</dbReference>
<feature type="transmembrane region" description="Helical" evidence="7">
    <location>
        <begin position="216"/>
        <end position="235"/>
    </location>
</feature>
<feature type="compositionally biased region" description="Pro residues" evidence="6">
    <location>
        <begin position="518"/>
        <end position="532"/>
    </location>
</feature>
<feature type="region of interest" description="Disordered" evidence="6">
    <location>
        <begin position="390"/>
        <end position="476"/>
    </location>
</feature>
<feature type="compositionally biased region" description="Gly residues" evidence="6">
    <location>
        <begin position="794"/>
        <end position="807"/>
    </location>
</feature>
<protein>
    <submittedName>
        <fullName evidence="8">pH signaling pathway protein</fullName>
    </submittedName>
</protein>
<evidence type="ECO:0000313" key="8">
    <source>
        <dbReference type="EMBL" id="OAA32057.1"/>
    </source>
</evidence>
<evidence type="ECO:0000256" key="3">
    <source>
        <dbReference type="ARBA" id="ARBA00022989"/>
    </source>
</evidence>
<dbReference type="GO" id="GO:0005886">
    <property type="term" value="C:plasma membrane"/>
    <property type="evidence" value="ECO:0007669"/>
    <property type="project" value="TreeGrafter"/>
</dbReference>
<proteinExistence type="inferred from homology"/>
<name>A0A166U4R4_9HYPO</name>
<dbReference type="AlphaFoldDB" id="A0A166U4R4"/>
<feature type="region of interest" description="Disordered" evidence="6">
    <location>
        <begin position="500"/>
        <end position="646"/>
    </location>
</feature>
<feature type="compositionally biased region" description="Acidic residues" evidence="6">
    <location>
        <begin position="773"/>
        <end position="787"/>
    </location>
</feature>
<dbReference type="Proteomes" id="UP000078544">
    <property type="component" value="Unassembled WGS sequence"/>
</dbReference>
<dbReference type="STRING" id="1081109.A0A166U4R4"/>
<sequence>MATTTSPVSSGATGVVSSSFATLVSTSIVETSASAVLSLTNTMPAAALMTQSSLGDSSLSAHDQANQPLVSNYRDPFSASTFPMAYALAATTVTAYMLLIMLFITPRSFLDGGVVYLGRRSGFTHSSSGGENIGGRPWLQKVAALTVAISLTIANYDTFKVAEYQYSYGVQNAALMQVEVLGSVELRVTRLVSNFFLWLAQAQTLIRLFPRHREKVIIKWVAFSLITLDFIFSAINNFKPGEPGTSGPNPAAGSFDHPVPALSYMFQLLLGVLYAAWVIYYSLMKKRYAFYHPLMKNMCVLAIISLTAILIPIAFFILDVSRPKFTGWGDYVRWVGAAAASVIVWEWVERIEALEREEKKGGILGREVFDGDDVLEVSALDYPWDRKRKFRKDEGPDGSAGLGRSWGNRGRNARSAATGDLGSQQSQTQSNGWPVVSSLTNRQRGQARSTAQETAEQPTHRTMGNIFRPPWPARPPAAVTPISRTDTASAASTVYAVRYQASSETTGQTPDPFSRTPEPYPPPPVPQPPPPHHVQSHPHLLGHANMNAAAADTSQSASSPASSPISIPTSFPTNSSKTYHLHEEGTGPLVPQGGQSDANHGPRRPRISTHSPSDVEAQSSSTSDRSRRWKSLAQQPSRRSPDRTTVAEVTTIRGTIQDDSIGSRWDIKSRLEMFAANQADRIREKLRPPTDTDNLPVTFIPAPPRQGTALREVMEEEETGRRSQSSEMESGHASDEAAQGRYLGAWVEATAQREGETTNPPLWPGVRRHTVTYDEDDEDSYTEESGDESSVAGASGGGGGGGGGGGASVEDARLSRRATGEPGQTRR</sequence>
<feature type="compositionally biased region" description="Low complexity" evidence="6">
    <location>
        <begin position="548"/>
        <end position="576"/>
    </location>
</feature>
<gene>
    <name evidence="8" type="ORF">AAL_01389</name>
</gene>
<evidence type="ECO:0000256" key="1">
    <source>
        <dbReference type="ARBA" id="ARBA00004141"/>
    </source>
</evidence>
<organism evidence="8 9">
    <name type="scientific">Moelleriella libera RCEF 2490</name>
    <dbReference type="NCBI Taxonomy" id="1081109"/>
    <lineage>
        <taxon>Eukaryota</taxon>
        <taxon>Fungi</taxon>
        <taxon>Dikarya</taxon>
        <taxon>Ascomycota</taxon>
        <taxon>Pezizomycotina</taxon>
        <taxon>Sordariomycetes</taxon>
        <taxon>Hypocreomycetidae</taxon>
        <taxon>Hypocreales</taxon>
        <taxon>Clavicipitaceae</taxon>
        <taxon>Moelleriella</taxon>
    </lineage>
</organism>
<evidence type="ECO:0000256" key="6">
    <source>
        <dbReference type="SAM" id="MobiDB-lite"/>
    </source>
</evidence>
<evidence type="ECO:0000256" key="2">
    <source>
        <dbReference type="ARBA" id="ARBA00022692"/>
    </source>
</evidence>
<dbReference type="OrthoDB" id="5393256at2759"/>
<feature type="compositionally biased region" description="Polar residues" evidence="6">
    <location>
        <begin position="608"/>
        <end position="623"/>
    </location>
</feature>
<reference evidence="8 9" key="1">
    <citation type="journal article" date="2016" name="Genome Biol. Evol.">
        <title>Divergent and convergent evolution of fungal pathogenicity.</title>
        <authorList>
            <person name="Shang Y."/>
            <person name="Xiao G."/>
            <person name="Zheng P."/>
            <person name="Cen K."/>
            <person name="Zhan S."/>
            <person name="Wang C."/>
        </authorList>
    </citation>
    <scope>NUCLEOTIDE SEQUENCE [LARGE SCALE GENOMIC DNA]</scope>
    <source>
        <strain evidence="8 9">RCEF 2490</strain>
    </source>
</reference>
<accession>A0A166U4R4</accession>
<evidence type="ECO:0000256" key="5">
    <source>
        <dbReference type="ARBA" id="ARBA00038109"/>
    </source>
</evidence>
<comment type="subcellular location">
    <subcellularLocation>
        <location evidence="1">Membrane</location>
        <topology evidence="1">Multi-pass membrane protein</topology>
    </subcellularLocation>
</comment>
<keyword evidence="9" id="KW-1185">Reference proteome</keyword>
<keyword evidence="3 7" id="KW-1133">Transmembrane helix</keyword>
<evidence type="ECO:0000256" key="4">
    <source>
        <dbReference type="ARBA" id="ARBA00023136"/>
    </source>
</evidence>
<feature type="region of interest" description="Disordered" evidence="6">
    <location>
        <begin position="686"/>
        <end position="827"/>
    </location>
</feature>
<dbReference type="EMBL" id="AZGY01000002">
    <property type="protein sequence ID" value="OAA32057.1"/>
    <property type="molecule type" value="Genomic_DNA"/>
</dbReference>
<keyword evidence="4 7" id="KW-0472">Membrane</keyword>
<keyword evidence="2 7" id="KW-0812">Transmembrane</keyword>
<comment type="caution">
    <text evidence="8">The sequence shown here is derived from an EMBL/GenBank/DDBJ whole genome shotgun (WGS) entry which is preliminary data.</text>
</comment>
<feature type="transmembrane region" description="Helical" evidence="7">
    <location>
        <begin position="84"/>
        <end position="104"/>
    </location>
</feature>
<feature type="transmembrane region" description="Helical" evidence="7">
    <location>
        <begin position="264"/>
        <end position="283"/>
    </location>
</feature>
<dbReference type="PANTHER" id="PTHR35779:SF1">
    <property type="entry name" value="PH-RESPONSE REGULATOR PROTEIN PALH_RIM21"/>
    <property type="match status" value="1"/>
</dbReference>
<dbReference type="PANTHER" id="PTHR35779">
    <property type="entry name" value="PH-RESPONSE REGULATOR PROTEIN PALH/RIM21"/>
    <property type="match status" value="1"/>
</dbReference>
<feature type="compositionally biased region" description="Polar residues" evidence="6">
    <location>
        <begin position="500"/>
        <end position="511"/>
    </location>
</feature>
<feature type="transmembrane region" description="Helical" evidence="7">
    <location>
        <begin position="295"/>
        <end position="319"/>
    </location>
</feature>
<dbReference type="GO" id="GO:0071467">
    <property type="term" value="P:cellular response to pH"/>
    <property type="evidence" value="ECO:0007669"/>
    <property type="project" value="TreeGrafter"/>
</dbReference>
<feature type="compositionally biased region" description="Polar residues" evidence="6">
    <location>
        <begin position="421"/>
        <end position="462"/>
    </location>
</feature>